<evidence type="ECO:0000313" key="5">
    <source>
        <dbReference type="EMBL" id="CDZ97957.1"/>
    </source>
</evidence>
<feature type="domain" description="GST C-terminal" evidence="4">
    <location>
        <begin position="129"/>
        <end position="263"/>
    </location>
</feature>
<dbReference type="InterPro" id="IPR036249">
    <property type="entry name" value="Thioredoxin-like_sf"/>
</dbReference>
<reference evidence="5" key="1">
    <citation type="submission" date="2014-08" db="EMBL/GenBank/DDBJ databases">
        <authorList>
            <person name="Sharma Rahul"/>
            <person name="Thines Marco"/>
        </authorList>
    </citation>
    <scope>NUCLEOTIDE SEQUENCE</scope>
</reference>
<protein>
    <submittedName>
        <fullName evidence="5">Glutathione S-transferase</fullName>
    </submittedName>
</protein>
<dbReference type="PANTHER" id="PTHR44051">
    <property type="entry name" value="GLUTATHIONE S-TRANSFERASE-RELATED"/>
    <property type="match status" value="1"/>
</dbReference>
<dbReference type="SUPFAM" id="SSF47616">
    <property type="entry name" value="GST C-terminal domain-like"/>
    <property type="match status" value="1"/>
</dbReference>
<dbReference type="SFLD" id="SFLDG00358">
    <property type="entry name" value="Main_(cytGST)"/>
    <property type="match status" value="1"/>
</dbReference>
<accession>A0A0F7SLT0</accession>
<dbReference type="EMBL" id="LN483270">
    <property type="protein sequence ID" value="CDZ97957.1"/>
    <property type="molecule type" value="Genomic_DNA"/>
</dbReference>
<dbReference type="PANTHER" id="PTHR44051:SF8">
    <property type="entry name" value="GLUTATHIONE S-TRANSFERASE GSTA"/>
    <property type="match status" value="1"/>
</dbReference>
<dbReference type="PROSITE" id="PS50405">
    <property type="entry name" value="GST_CTER"/>
    <property type="match status" value="1"/>
</dbReference>
<dbReference type="GO" id="GO:0016740">
    <property type="term" value="F:transferase activity"/>
    <property type="evidence" value="ECO:0007669"/>
    <property type="project" value="UniProtKB-KW"/>
</dbReference>
<dbReference type="Gene3D" id="1.20.1050.10">
    <property type="match status" value="1"/>
</dbReference>
<sequence length="271" mass="31064">MSIAIRSLARLTRPSDLRTILARTMSTELKKPLELYSASTPNGQKATVFLEELKQIYPAFDYHVNEIDIQKNEQKEEWFLKINPNGRIPALVDPNRGDHAVWESAAILLYLEKHYDPDHKFSFGDSADEDNFRSEILQWMFFVHGGIGPMQGQAVFFSKYAPEQIPYAIKRYQDETKRLYSVLDTRLRNRDYLVGPGRGKYSIADANALPWVFWSPFAGIDHVEIPTGVKAWLDRNLEREPTMRGLKVGPNTSSDMIEQIKKYGALPPSTK</sequence>
<dbReference type="SUPFAM" id="SSF52833">
    <property type="entry name" value="Thioredoxin-like"/>
    <property type="match status" value="1"/>
</dbReference>
<dbReference type="InterPro" id="IPR004045">
    <property type="entry name" value="Glutathione_S-Trfase_N"/>
</dbReference>
<dbReference type="InterPro" id="IPR036282">
    <property type="entry name" value="Glutathione-S-Trfase_C_sf"/>
</dbReference>
<dbReference type="AlphaFoldDB" id="A0A0F7SLT0"/>
<name>A0A0F7SLT0_PHARH</name>
<evidence type="ECO:0000259" key="4">
    <source>
        <dbReference type="PROSITE" id="PS50405"/>
    </source>
</evidence>
<comment type="similarity">
    <text evidence="1 2">Belongs to the GST superfamily.</text>
</comment>
<organism evidence="5">
    <name type="scientific">Phaffia rhodozyma</name>
    <name type="common">Yeast</name>
    <name type="synonym">Xanthophyllomyces dendrorhous</name>
    <dbReference type="NCBI Taxonomy" id="264483"/>
    <lineage>
        <taxon>Eukaryota</taxon>
        <taxon>Fungi</taxon>
        <taxon>Dikarya</taxon>
        <taxon>Basidiomycota</taxon>
        <taxon>Agaricomycotina</taxon>
        <taxon>Tremellomycetes</taxon>
        <taxon>Cystofilobasidiales</taxon>
        <taxon>Mrakiaceae</taxon>
        <taxon>Phaffia</taxon>
    </lineage>
</organism>
<proteinExistence type="inferred from homology"/>
<keyword evidence="5" id="KW-0808">Transferase</keyword>
<evidence type="ECO:0000259" key="3">
    <source>
        <dbReference type="PROSITE" id="PS50404"/>
    </source>
</evidence>
<dbReference type="PROSITE" id="PS50404">
    <property type="entry name" value="GST_NTER"/>
    <property type="match status" value="1"/>
</dbReference>
<dbReference type="SFLD" id="SFLDG01151">
    <property type="entry name" value="Main.2:_Nu-like"/>
    <property type="match status" value="1"/>
</dbReference>
<evidence type="ECO:0000256" key="2">
    <source>
        <dbReference type="RuleBase" id="RU003494"/>
    </source>
</evidence>
<dbReference type="CDD" id="cd03048">
    <property type="entry name" value="GST_N_Ure2p_like"/>
    <property type="match status" value="1"/>
</dbReference>
<dbReference type="Gene3D" id="3.40.30.10">
    <property type="entry name" value="Glutaredoxin"/>
    <property type="match status" value="1"/>
</dbReference>
<dbReference type="InterPro" id="IPR040079">
    <property type="entry name" value="Glutathione_S-Trfase"/>
</dbReference>
<dbReference type="SFLD" id="SFLDS00019">
    <property type="entry name" value="Glutathione_Transferase_(cytos"/>
    <property type="match status" value="1"/>
</dbReference>
<evidence type="ECO:0000256" key="1">
    <source>
        <dbReference type="ARBA" id="ARBA00007409"/>
    </source>
</evidence>
<dbReference type="InterPro" id="IPR004046">
    <property type="entry name" value="GST_C"/>
</dbReference>
<dbReference type="Pfam" id="PF02798">
    <property type="entry name" value="GST_N"/>
    <property type="match status" value="1"/>
</dbReference>
<dbReference type="InterPro" id="IPR010987">
    <property type="entry name" value="Glutathione-S-Trfase_C-like"/>
</dbReference>
<feature type="domain" description="GST N-terminal" evidence="3">
    <location>
        <begin position="30"/>
        <end position="119"/>
    </location>
</feature>
<dbReference type="Pfam" id="PF00043">
    <property type="entry name" value="GST_C"/>
    <property type="match status" value="1"/>
</dbReference>